<dbReference type="SUPFAM" id="SSF48452">
    <property type="entry name" value="TPR-like"/>
    <property type="match status" value="2"/>
</dbReference>
<dbReference type="Gene3D" id="1.25.40.10">
    <property type="entry name" value="Tetratricopeptide repeat domain"/>
    <property type="match status" value="1"/>
</dbReference>
<dbReference type="PROSITE" id="PS50076">
    <property type="entry name" value="DNAJ_2"/>
    <property type="match status" value="1"/>
</dbReference>
<evidence type="ECO:0000313" key="7">
    <source>
        <dbReference type="EMBL" id="KAL0281676.1"/>
    </source>
</evidence>
<protein>
    <recommendedName>
        <fullName evidence="6">J domain-containing protein</fullName>
    </recommendedName>
</protein>
<comment type="caution">
    <text evidence="7">The sequence shown here is derived from an EMBL/GenBank/DDBJ whole genome shotgun (WGS) entry which is preliminary data.</text>
</comment>
<dbReference type="GO" id="GO:0005783">
    <property type="term" value="C:endoplasmic reticulum"/>
    <property type="evidence" value="ECO:0007669"/>
    <property type="project" value="UniProtKB-SubCell"/>
</dbReference>
<dbReference type="InterPro" id="IPR019734">
    <property type="entry name" value="TPR_rpt"/>
</dbReference>
<dbReference type="Pfam" id="PF13432">
    <property type="entry name" value="TPR_16"/>
    <property type="match status" value="1"/>
</dbReference>
<dbReference type="AlphaFoldDB" id="A0AAW2IIA0"/>
<keyword evidence="3" id="KW-0256">Endoplasmic reticulum</keyword>
<evidence type="ECO:0000256" key="2">
    <source>
        <dbReference type="ARBA" id="ARBA00022729"/>
    </source>
</evidence>
<feature type="repeat" description="TPR" evidence="4">
    <location>
        <begin position="340"/>
        <end position="373"/>
    </location>
</feature>
<dbReference type="PROSITE" id="PS50005">
    <property type="entry name" value="TPR"/>
    <property type="match status" value="4"/>
</dbReference>
<feature type="compositionally biased region" description="Basic and acidic residues" evidence="5">
    <location>
        <begin position="451"/>
        <end position="460"/>
    </location>
</feature>
<feature type="repeat" description="TPR" evidence="4">
    <location>
        <begin position="109"/>
        <end position="142"/>
    </location>
</feature>
<dbReference type="Pfam" id="PF13181">
    <property type="entry name" value="TPR_8"/>
    <property type="match status" value="1"/>
</dbReference>
<dbReference type="InterPro" id="IPR001623">
    <property type="entry name" value="DnaJ_domain"/>
</dbReference>
<feature type="domain" description="J" evidence="6">
    <location>
        <begin position="394"/>
        <end position="462"/>
    </location>
</feature>
<dbReference type="PANTHER" id="PTHR44140:SF2">
    <property type="entry name" value="LD25575P"/>
    <property type="match status" value="1"/>
</dbReference>
<organism evidence="7">
    <name type="scientific">Menopon gallinae</name>
    <name type="common">poultry shaft louse</name>
    <dbReference type="NCBI Taxonomy" id="328185"/>
    <lineage>
        <taxon>Eukaryota</taxon>
        <taxon>Metazoa</taxon>
        <taxon>Ecdysozoa</taxon>
        <taxon>Arthropoda</taxon>
        <taxon>Hexapoda</taxon>
        <taxon>Insecta</taxon>
        <taxon>Pterygota</taxon>
        <taxon>Neoptera</taxon>
        <taxon>Paraneoptera</taxon>
        <taxon>Psocodea</taxon>
        <taxon>Troctomorpha</taxon>
        <taxon>Phthiraptera</taxon>
        <taxon>Amblycera</taxon>
        <taxon>Menoponidae</taxon>
        <taxon>Menopon</taxon>
    </lineage>
</organism>
<dbReference type="InterPro" id="IPR051727">
    <property type="entry name" value="DnaJ_C3_Co-chaperones"/>
</dbReference>
<dbReference type="EMBL" id="JARGDH010000001">
    <property type="protein sequence ID" value="KAL0281676.1"/>
    <property type="molecule type" value="Genomic_DNA"/>
</dbReference>
<dbReference type="GO" id="GO:0034975">
    <property type="term" value="P:protein folding in endoplasmic reticulum"/>
    <property type="evidence" value="ECO:0007669"/>
    <property type="project" value="TreeGrafter"/>
</dbReference>
<evidence type="ECO:0000256" key="5">
    <source>
        <dbReference type="SAM" id="MobiDB-lite"/>
    </source>
</evidence>
<evidence type="ECO:0000256" key="4">
    <source>
        <dbReference type="PROSITE-ProRule" id="PRU00339"/>
    </source>
</evidence>
<dbReference type="InterPro" id="IPR011990">
    <property type="entry name" value="TPR-like_helical_dom_sf"/>
</dbReference>
<dbReference type="Pfam" id="PF00226">
    <property type="entry name" value="DnaJ"/>
    <property type="match status" value="1"/>
</dbReference>
<feature type="region of interest" description="Disordered" evidence="5">
    <location>
        <begin position="451"/>
        <end position="474"/>
    </location>
</feature>
<name>A0AAW2IIA0_9NEOP</name>
<dbReference type="GO" id="GO:0051787">
    <property type="term" value="F:misfolded protein binding"/>
    <property type="evidence" value="ECO:0007669"/>
    <property type="project" value="TreeGrafter"/>
</dbReference>
<comment type="subcellular location">
    <subcellularLocation>
        <location evidence="1">Endoplasmic reticulum</location>
    </subcellularLocation>
</comment>
<accession>A0AAW2IIA0</accession>
<proteinExistence type="predicted"/>
<feature type="repeat" description="TPR" evidence="4">
    <location>
        <begin position="223"/>
        <end position="256"/>
    </location>
</feature>
<reference evidence="7" key="1">
    <citation type="journal article" date="2024" name="Gigascience">
        <title>Chromosome-level genome of the poultry shaft louse Menopon gallinae provides insight into the host-switching and adaptive evolution of parasitic lice.</title>
        <authorList>
            <person name="Xu Y."/>
            <person name="Ma L."/>
            <person name="Liu S."/>
            <person name="Liang Y."/>
            <person name="Liu Q."/>
            <person name="He Z."/>
            <person name="Tian L."/>
            <person name="Duan Y."/>
            <person name="Cai W."/>
            <person name="Li H."/>
            <person name="Song F."/>
        </authorList>
    </citation>
    <scope>NUCLEOTIDE SEQUENCE</scope>
    <source>
        <strain evidence="7">Cailab_2023a</strain>
    </source>
</reference>
<gene>
    <name evidence="7" type="ORF">PYX00_002589</name>
</gene>
<evidence type="ECO:0000259" key="6">
    <source>
        <dbReference type="PROSITE" id="PS50076"/>
    </source>
</evidence>
<keyword evidence="2" id="KW-0732">Signal</keyword>
<dbReference type="GO" id="GO:0051087">
    <property type="term" value="F:protein-folding chaperone binding"/>
    <property type="evidence" value="ECO:0007669"/>
    <property type="project" value="TreeGrafter"/>
</dbReference>
<sequence>MYLDLDYWHGIGIPWRVCATWIVLFLLEKFELAYTSRQSEINELLELGRDSVAKGNLQEALIHYHAAVEGDPNNYLTLYKRATVFFALGKARQAIADLDKIIHIKPDAYMARLQRANIYFKQAKLEEAMLDYQTVLQYDPNNVEATDHFYKISPIAEDIRLVKSYPKHTSHYEVIKILNNLVDVCPWSAELRRLRAERYKAIHDIDSAINDIKTTTKLDTDNTAGYYELSTLFYDKGEAEDSLKQVRECLKLDPEHKDCFPHYKKVKKVDKLIRDMNAAAKEKDYGQCVEVAKKLLLAETAVPSVIFLAKEKLCHCYLHENQLSLSIANCNEALEIVKKPSVYCDRAEAYMNNDMFDDAIQDYHHALDLDEDFRRAKEGIQKAQKLQKQSERRDYYKILGVSPSASKKEIIKAYRKQAQKWHPDNFKDGEEKKKAEKMFIDIAAAKEVLTDPEKKQKFDNGEDPLDPESGRYSQGGFPFTQGFHHFHGSPFQFKFHFP</sequence>
<dbReference type="InterPro" id="IPR036869">
    <property type="entry name" value="J_dom_sf"/>
</dbReference>
<keyword evidence="4" id="KW-0802">TPR repeat</keyword>
<evidence type="ECO:0000256" key="1">
    <source>
        <dbReference type="ARBA" id="ARBA00004240"/>
    </source>
</evidence>
<dbReference type="SUPFAM" id="SSF46565">
    <property type="entry name" value="Chaperone J-domain"/>
    <property type="match status" value="1"/>
</dbReference>
<dbReference type="PRINTS" id="PR00625">
    <property type="entry name" value="JDOMAIN"/>
</dbReference>
<dbReference type="SMART" id="SM00028">
    <property type="entry name" value="TPR"/>
    <property type="match status" value="6"/>
</dbReference>
<dbReference type="Gene3D" id="1.10.287.110">
    <property type="entry name" value="DnaJ domain"/>
    <property type="match status" value="1"/>
</dbReference>
<evidence type="ECO:0000256" key="3">
    <source>
        <dbReference type="ARBA" id="ARBA00022824"/>
    </source>
</evidence>
<dbReference type="SMART" id="SM00271">
    <property type="entry name" value="DnaJ"/>
    <property type="match status" value="1"/>
</dbReference>
<feature type="repeat" description="TPR" evidence="4">
    <location>
        <begin position="41"/>
        <end position="74"/>
    </location>
</feature>
<dbReference type="PANTHER" id="PTHR44140">
    <property type="entry name" value="LD25575P"/>
    <property type="match status" value="1"/>
</dbReference>
<dbReference type="CDD" id="cd06257">
    <property type="entry name" value="DnaJ"/>
    <property type="match status" value="1"/>
</dbReference>